<keyword evidence="1" id="KW-0732">Signal</keyword>
<protein>
    <submittedName>
        <fullName evidence="2">Uncharacterized protein</fullName>
    </submittedName>
</protein>
<feature type="signal peptide" evidence="1">
    <location>
        <begin position="1"/>
        <end position="27"/>
    </location>
</feature>
<gene>
    <name evidence="2" type="ORF">C8P68_10882</name>
</gene>
<reference evidence="2 3" key="1">
    <citation type="submission" date="2018-04" db="EMBL/GenBank/DDBJ databases">
        <title>Genomic Encyclopedia of Archaeal and Bacterial Type Strains, Phase II (KMG-II): from individual species to whole genera.</title>
        <authorList>
            <person name="Goeker M."/>
        </authorList>
    </citation>
    <scope>NUCLEOTIDE SEQUENCE [LARGE SCALE GENOMIC DNA]</scope>
    <source>
        <strain evidence="2 3">DSM 26809</strain>
    </source>
</reference>
<evidence type="ECO:0000313" key="3">
    <source>
        <dbReference type="Proteomes" id="UP000244168"/>
    </source>
</evidence>
<evidence type="ECO:0000256" key="1">
    <source>
        <dbReference type="SAM" id="SignalP"/>
    </source>
</evidence>
<evidence type="ECO:0000313" key="2">
    <source>
        <dbReference type="EMBL" id="PTQ93620.1"/>
    </source>
</evidence>
<feature type="chain" id="PRO_5015551647" evidence="1">
    <location>
        <begin position="28"/>
        <end position="234"/>
    </location>
</feature>
<dbReference type="AlphaFoldDB" id="A0A2T5J5X7"/>
<keyword evidence="3" id="KW-1185">Reference proteome</keyword>
<organism evidence="2 3">
    <name type="scientific">Mucilaginibacter yixingensis</name>
    <dbReference type="NCBI Taxonomy" id="1295612"/>
    <lineage>
        <taxon>Bacteria</taxon>
        <taxon>Pseudomonadati</taxon>
        <taxon>Bacteroidota</taxon>
        <taxon>Sphingobacteriia</taxon>
        <taxon>Sphingobacteriales</taxon>
        <taxon>Sphingobacteriaceae</taxon>
        <taxon>Mucilaginibacter</taxon>
    </lineage>
</organism>
<name>A0A2T5J5X7_9SPHI</name>
<comment type="caution">
    <text evidence="2">The sequence shown here is derived from an EMBL/GenBank/DDBJ whole genome shotgun (WGS) entry which is preliminary data.</text>
</comment>
<dbReference type="Proteomes" id="UP000244168">
    <property type="component" value="Unassembled WGS sequence"/>
</dbReference>
<sequence length="234" mass="26855">MVQSKGTMNKLLSLLLGLVIFSNTLLAQTKTNKVPKKPHTIQWLDARYRSSYDDCTYTKKYSLAQRLNKYPFNKAVKILAVSYPLVVPPHEIWKTMADGSKILAKDTTNRKEGLIIAHDTLDRSTLIETKEINQSQINGLTELIYNTNWRNPSFPYHVEGHGGCYDPRNAVVFIDKDGKVIDYIQICFHCMESHSMNDDRLSIGTLCNQKYDLMKKWFINLGITYGTIKTEKDL</sequence>
<dbReference type="EMBL" id="QAOQ01000008">
    <property type="protein sequence ID" value="PTQ93620.1"/>
    <property type="molecule type" value="Genomic_DNA"/>
</dbReference>
<accession>A0A2T5J5X7</accession>
<proteinExistence type="predicted"/>